<protein>
    <recommendedName>
        <fullName evidence="2">Methyltransferase type 11 domain-containing protein</fullName>
    </recommendedName>
</protein>
<evidence type="ECO:0000256" key="1">
    <source>
        <dbReference type="SAM" id="MobiDB-lite"/>
    </source>
</evidence>
<dbReference type="CDD" id="cd02440">
    <property type="entry name" value="AdoMet_MTases"/>
    <property type="match status" value="1"/>
</dbReference>
<gene>
    <name evidence="3" type="ORF">CH338_09490</name>
</gene>
<feature type="domain" description="Methyltransferase type 11" evidence="2">
    <location>
        <begin position="63"/>
        <end position="156"/>
    </location>
</feature>
<reference evidence="3 4" key="1">
    <citation type="submission" date="2017-07" db="EMBL/GenBank/DDBJ databases">
        <title>Draft Genome Sequences of Select Purple Nonsulfur Bacteria.</title>
        <authorList>
            <person name="Lasarre B."/>
            <person name="Mckinlay J.B."/>
        </authorList>
    </citation>
    <scope>NUCLEOTIDE SEQUENCE [LARGE SCALE GENOMIC DNA]</scope>
    <source>
        <strain evidence="3 4">DSM 11907</strain>
    </source>
</reference>
<feature type="compositionally biased region" description="Polar residues" evidence="1">
    <location>
        <begin position="279"/>
        <end position="292"/>
    </location>
</feature>
<evidence type="ECO:0000259" key="2">
    <source>
        <dbReference type="Pfam" id="PF08241"/>
    </source>
</evidence>
<proteinExistence type="predicted"/>
<dbReference type="PANTHER" id="PTHR43591">
    <property type="entry name" value="METHYLTRANSFERASE"/>
    <property type="match status" value="1"/>
</dbReference>
<sequence length="306" mass="33325">MVEHATAKGRVQRFWNEAACGENLYLFSVDREGYSRQAADRYALEPFIEPFADFRSASGKKVLEIGVGLGADHQRFAEAGAELYGIDLTERAVAHARRRLSMFGLRSRLAVGDAESLSFPDGAFALVYSWGVIHHTPDTPRAAAEILRVLEPGGTFKVMIYQRRSLVGLMLWVRYALLRLRPFTTMDAIYAAHLESPGTKAYSVREAAALFAGAADVRITTVLTHGDLLASGAGQRHRGLALTVARRVFPRALVRKLLPGWGLFMLISGRKPAAPSITGEPSRQTIGRQTTARGPALAAANDHGVA</sequence>
<dbReference type="OrthoDB" id="9777830at2"/>
<dbReference type="SUPFAM" id="SSF53335">
    <property type="entry name" value="S-adenosyl-L-methionine-dependent methyltransferases"/>
    <property type="match status" value="1"/>
</dbReference>
<dbReference type="InterPro" id="IPR013216">
    <property type="entry name" value="Methyltransf_11"/>
</dbReference>
<evidence type="ECO:0000313" key="3">
    <source>
        <dbReference type="EMBL" id="RAI39410.1"/>
    </source>
</evidence>
<dbReference type="GO" id="GO:0008757">
    <property type="term" value="F:S-adenosylmethionine-dependent methyltransferase activity"/>
    <property type="evidence" value="ECO:0007669"/>
    <property type="project" value="InterPro"/>
</dbReference>
<dbReference type="AlphaFoldDB" id="A0A327KKQ5"/>
<feature type="region of interest" description="Disordered" evidence="1">
    <location>
        <begin position="273"/>
        <end position="306"/>
    </location>
</feature>
<dbReference type="Gene3D" id="3.40.50.150">
    <property type="entry name" value="Vaccinia Virus protein VP39"/>
    <property type="match status" value="1"/>
</dbReference>
<accession>A0A327KKQ5</accession>
<comment type="caution">
    <text evidence="3">The sequence shown here is derived from an EMBL/GenBank/DDBJ whole genome shotgun (WGS) entry which is preliminary data.</text>
</comment>
<evidence type="ECO:0000313" key="4">
    <source>
        <dbReference type="Proteomes" id="UP000248863"/>
    </source>
</evidence>
<dbReference type="EMBL" id="NPEU01000077">
    <property type="protein sequence ID" value="RAI39410.1"/>
    <property type="molecule type" value="Genomic_DNA"/>
</dbReference>
<name>A0A327KKQ5_9BRAD</name>
<organism evidence="3 4">
    <name type="scientific">Rhodoplanes elegans</name>
    <dbReference type="NCBI Taxonomy" id="29408"/>
    <lineage>
        <taxon>Bacteria</taxon>
        <taxon>Pseudomonadati</taxon>
        <taxon>Pseudomonadota</taxon>
        <taxon>Alphaproteobacteria</taxon>
        <taxon>Hyphomicrobiales</taxon>
        <taxon>Nitrobacteraceae</taxon>
        <taxon>Rhodoplanes</taxon>
    </lineage>
</organism>
<dbReference type="InterPro" id="IPR029063">
    <property type="entry name" value="SAM-dependent_MTases_sf"/>
</dbReference>
<dbReference type="Proteomes" id="UP000248863">
    <property type="component" value="Unassembled WGS sequence"/>
</dbReference>
<keyword evidence="4" id="KW-1185">Reference proteome</keyword>
<dbReference type="Pfam" id="PF08241">
    <property type="entry name" value="Methyltransf_11"/>
    <property type="match status" value="1"/>
</dbReference>